<dbReference type="EMBL" id="JABBWD010000011">
    <property type="protein sequence ID" value="KAG1779543.1"/>
    <property type="molecule type" value="Genomic_DNA"/>
</dbReference>
<dbReference type="OrthoDB" id="2676256at2759"/>
<evidence type="ECO:0000313" key="3">
    <source>
        <dbReference type="Proteomes" id="UP000714275"/>
    </source>
</evidence>
<gene>
    <name evidence="2" type="ORF">EV702DRAFT_74044</name>
</gene>
<feature type="region of interest" description="Disordered" evidence="1">
    <location>
        <begin position="77"/>
        <end position="157"/>
    </location>
</feature>
<protein>
    <submittedName>
        <fullName evidence="2">Uncharacterized protein</fullName>
    </submittedName>
</protein>
<feature type="compositionally biased region" description="Low complexity" evidence="1">
    <location>
        <begin position="85"/>
        <end position="98"/>
    </location>
</feature>
<organism evidence="2 3">
    <name type="scientific">Suillus placidus</name>
    <dbReference type="NCBI Taxonomy" id="48579"/>
    <lineage>
        <taxon>Eukaryota</taxon>
        <taxon>Fungi</taxon>
        <taxon>Dikarya</taxon>
        <taxon>Basidiomycota</taxon>
        <taxon>Agaricomycotina</taxon>
        <taxon>Agaricomycetes</taxon>
        <taxon>Agaricomycetidae</taxon>
        <taxon>Boletales</taxon>
        <taxon>Suillineae</taxon>
        <taxon>Suillaceae</taxon>
        <taxon>Suillus</taxon>
    </lineage>
</organism>
<feature type="compositionally biased region" description="Polar residues" evidence="1">
    <location>
        <begin position="99"/>
        <end position="117"/>
    </location>
</feature>
<evidence type="ECO:0000313" key="2">
    <source>
        <dbReference type="EMBL" id="KAG1779543.1"/>
    </source>
</evidence>
<keyword evidence="3" id="KW-1185">Reference proteome</keyword>
<feature type="compositionally biased region" description="Low complexity" evidence="1">
    <location>
        <begin position="170"/>
        <end position="188"/>
    </location>
</feature>
<comment type="caution">
    <text evidence="2">The sequence shown here is derived from an EMBL/GenBank/DDBJ whole genome shotgun (WGS) entry which is preliminary data.</text>
</comment>
<dbReference type="Proteomes" id="UP000714275">
    <property type="component" value="Unassembled WGS sequence"/>
</dbReference>
<dbReference type="AlphaFoldDB" id="A0A9P6ZZE0"/>
<name>A0A9P6ZZE0_9AGAM</name>
<evidence type="ECO:0000256" key="1">
    <source>
        <dbReference type="SAM" id="MobiDB-lite"/>
    </source>
</evidence>
<feature type="compositionally biased region" description="Pro residues" evidence="1">
    <location>
        <begin position="135"/>
        <end position="147"/>
    </location>
</feature>
<accession>A0A9P6ZZE0</accession>
<feature type="region of interest" description="Disordered" evidence="1">
    <location>
        <begin position="23"/>
        <end position="42"/>
    </location>
</feature>
<sequence>MEMEVDTARYDPMDAQRFDPLLRTSTRPNSLSKTSTEKSTMGQRLCVRTRPCGLFPVRASVGGIWPDHEVVVVPLEGGDADSDASRSSTPSSASVSTTYMTASSTMPDVPPSHTQQVDVYGRDDVVVTRTIIRPNPNPNPTPTPTPNPHRNLNPGRMSSRAQMRLPRMFSRSPSPTASPSSSLSALPRSNPPSRPTSPVLQALNCFSTSSTFERDDNDVHIAESPRPVLQVIVTQTRERYEDDRAFKEIVGSVYPGPVAVAVGSGA</sequence>
<reference evidence="2" key="1">
    <citation type="journal article" date="2020" name="New Phytol.">
        <title>Comparative genomics reveals dynamic genome evolution in host specialist ectomycorrhizal fungi.</title>
        <authorList>
            <person name="Lofgren L.A."/>
            <person name="Nguyen N.H."/>
            <person name="Vilgalys R."/>
            <person name="Ruytinx J."/>
            <person name="Liao H.L."/>
            <person name="Branco S."/>
            <person name="Kuo A."/>
            <person name="LaButti K."/>
            <person name="Lipzen A."/>
            <person name="Andreopoulos W."/>
            <person name="Pangilinan J."/>
            <person name="Riley R."/>
            <person name="Hundley H."/>
            <person name="Na H."/>
            <person name="Barry K."/>
            <person name="Grigoriev I.V."/>
            <person name="Stajich J.E."/>
            <person name="Kennedy P.G."/>
        </authorList>
    </citation>
    <scope>NUCLEOTIDE SEQUENCE</scope>
    <source>
        <strain evidence="2">DOB743</strain>
    </source>
</reference>
<proteinExistence type="predicted"/>
<feature type="region of interest" description="Disordered" evidence="1">
    <location>
        <begin position="169"/>
        <end position="200"/>
    </location>
</feature>